<dbReference type="InterPro" id="IPR000700">
    <property type="entry name" value="PAS-assoc_C"/>
</dbReference>
<dbReference type="GO" id="GO:0009927">
    <property type="term" value="F:histidine phosphotransfer kinase activity"/>
    <property type="evidence" value="ECO:0007669"/>
    <property type="project" value="TreeGrafter"/>
</dbReference>
<dbReference type="RefSeq" id="WP_119754233.1">
    <property type="nucleotide sequence ID" value="NZ_CP032382.1"/>
</dbReference>
<evidence type="ECO:0000256" key="1">
    <source>
        <dbReference type="ARBA" id="ARBA00000085"/>
    </source>
</evidence>
<evidence type="ECO:0000259" key="8">
    <source>
        <dbReference type="PROSITE" id="PS50113"/>
    </source>
</evidence>
<keyword evidence="3" id="KW-0597">Phosphoprotein</keyword>
<dbReference type="KEGG" id="chk:D4L85_10270"/>
<dbReference type="InterPro" id="IPR003661">
    <property type="entry name" value="HisK_dim/P_dom"/>
</dbReference>
<organism evidence="9 10">
    <name type="scientific">Chryseolinea soli</name>
    <dbReference type="NCBI Taxonomy" id="2321403"/>
    <lineage>
        <taxon>Bacteria</taxon>
        <taxon>Pseudomonadati</taxon>
        <taxon>Bacteroidota</taxon>
        <taxon>Cytophagia</taxon>
        <taxon>Cytophagales</taxon>
        <taxon>Fulvivirgaceae</taxon>
        <taxon>Chryseolinea</taxon>
    </lineage>
</organism>
<feature type="domain" description="PAC" evidence="8">
    <location>
        <begin position="322"/>
        <end position="372"/>
    </location>
</feature>
<reference evidence="10" key="1">
    <citation type="submission" date="2018-09" db="EMBL/GenBank/DDBJ databases">
        <title>Chryseolinea sp. KIS68-18 isolated from soil.</title>
        <authorList>
            <person name="Weon H.-Y."/>
            <person name="Kwon S.-W."/>
            <person name="Lee S.A."/>
        </authorList>
    </citation>
    <scope>NUCLEOTIDE SEQUENCE [LARGE SCALE GENOMIC DNA]</scope>
    <source>
        <strain evidence="10">KIS68-18</strain>
    </source>
</reference>
<dbReference type="InterPro" id="IPR035965">
    <property type="entry name" value="PAS-like_dom_sf"/>
</dbReference>
<dbReference type="Gene3D" id="3.30.565.10">
    <property type="entry name" value="Histidine kinase-like ATPase, C-terminal domain"/>
    <property type="match status" value="1"/>
</dbReference>
<evidence type="ECO:0000256" key="2">
    <source>
        <dbReference type="ARBA" id="ARBA00012438"/>
    </source>
</evidence>
<dbReference type="InterPro" id="IPR000014">
    <property type="entry name" value="PAS"/>
</dbReference>
<dbReference type="PRINTS" id="PR00344">
    <property type="entry name" value="BCTRLSENSOR"/>
</dbReference>
<sequence length="601" mass="68244">MKNTDEFHWEALDEVDEYAILLLDKEGHVKRWNKGAEKMKGYRLEEVLEKSFSMFYTVEDQTAGIPESLLKEATDKGKALHEGWRVGKNNRAFWTSEVITALHDDHTGVTGFIKISRPHEGRLAQERFRLVVESAPNAMVLVNREGKINLVNGQTEKLFGYTREELIDHPVELLLPEQFKYHHPQWRDKFMDAPKTRTMGAGRDLFARRKNGTEFPVEIGLNPMETPEGPMVLAAIIDITERKRAEERFRLVVESAPNAIVLINQEGRIALVNGATEKLFGYARPELLGKEVELLIPSRFRNMHPHYRATFFAMPQMRPMGVGRDLYALRKDGSEFPVEIGLNPIESQEGNLVLASIIDITERKILEANRLKSDFLANMSHELRTPLNAILGFSELLIDQKIGPLNTRQRQYLQDVHDSGSHLLQLINNVLDLAKIESGKTELSVELFSLNEVITGVINTLESIAAKKEVTIRLELSKALSYVRIDKNKFRQILYNLLSNAIKFNRERGEVQISAMPHADDMFMVRVTDTGIGITKENLKKLFIPFVQLDSGMARQHEGSGLGLALTKNIVELHRGQIGVESESGRGTTFWIIMPLHIILT</sequence>
<evidence type="ECO:0000313" key="10">
    <source>
        <dbReference type="Proteomes" id="UP000266183"/>
    </source>
</evidence>
<dbReference type="Proteomes" id="UP000266183">
    <property type="component" value="Chromosome"/>
</dbReference>
<dbReference type="SMART" id="SM00388">
    <property type="entry name" value="HisKA"/>
    <property type="match status" value="1"/>
</dbReference>
<dbReference type="GO" id="GO:0005886">
    <property type="term" value="C:plasma membrane"/>
    <property type="evidence" value="ECO:0007669"/>
    <property type="project" value="TreeGrafter"/>
</dbReference>
<dbReference type="Gene3D" id="1.10.287.130">
    <property type="match status" value="1"/>
</dbReference>
<dbReference type="NCBIfam" id="TIGR00229">
    <property type="entry name" value="sensory_box"/>
    <property type="match status" value="3"/>
</dbReference>
<dbReference type="InterPro" id="IPR005467">
    <property type="entry name" value="His_kinase_dom"/>
</dbReference>
<dbReference type="EC" id="2.7.13.3" evidence="2"/>
<dbReference type="InterPro" id="IPR003594">
    <property type="entry name" value="HATPase_dom"/>
</dbReference>
<dbReference type="EMBL" id="CP032382">
    <property type="protein sequence ID" value="AYB30939.1"/>
    <property type="molecule type" value="Genomic_DNA"/>
</dbReference>
<accession>A0A385SI88</accession>
<dbReference type="Pfam" id="PF02518">
    <property type="entry name" value="HATPase_c"/>
    <property type="match status" value="1"/>
</dbReference>
<dbReference type="InterPro" id="IPR036097">
    <property type="entry name" value="HisK_dim/P_sf"/>
</dbReference>
<dbReference type="AlphaFoldDB" id="A0A385SI88"/>
<evidence type="ECO:0000256" key="3">
    <source>
        <dbReference type="ARBA" id="ARBA00022553"/>
    </source>
</evidence>
<dbReference type="CDD" id="cd16922">
    <property type="entry name" value="HATPase_EvgS-ArcB-TorS-like"/>
    <property type="match status" value="1"/>
</dbReference>
<dbReference type="FunFam" id="1.10.287.130:FF:000145">
    <property type="entry name" value="Sensory transduction histidine kinase"/>
    <property type="match status" value="1"/>
</dbReference>
<dbReference type="InterPro" id="IPR004358">
    <property type="entry name" value="Sig_transdc_His_kin-like_C"/>
</dbReference>
<dbReference type="Pfam" id="PF13426">
    <property type="entry name" value="PAS_9"/>
    <property type="match status" value="3"/>
</dbReference>
<dbReference type="SMART" id="SM00086">
    <property type="entry name" value="PAC"/>
    <property type="match status" value="2"/>
</dbReference>
<evidence type="ECO:0000256" key="4">
    <source>
        <dbReference type="ARBA" id="ARBA00022679"/>
    </source>
</evidence>
<evidence type="ECO:0000259" key="7">
    <source>
        <dbReference type="PROSITE" id="PS50112"/>
    </source>
</evidence>
<dbReference type="GO" id="GO:0000155">
    <property type="term" value="F:phosphorelay sensor kinase activity"/>
    <property type="evidence" value="ECO:0007669"/>
    <property type="project" value="InterPro"/>
</dbReference>
<gene>
    <name evidence="9" type="ORF">D4L85_10270</name>
</gene>
<dbReference type="PROSITE" id="PS50109">
    <property type="entry name" value="HIS_KIN"/>
    <property type="match status" value="1"/>
</dbReference>
<evidence type="ECO:0000256" key="5">
    <source>
        <dbReference type="ARBA" id="ARBA00022777"/>
    </source>
</evidence>
<feature type="domain" description="PAC" evidence="8">
    <location>
        <begin position="201"/>
        <end position="251"/>
    </location>
</feature>
<dbReference type="SMART" id="SM00387">
    <property type="entry name" value="HATPase_c"/>
    <property type="match status" value="1"/>
</dbReference>
<dbReference type="Pfam" id="PF00512">
    <property type="entry name" value="HisKA"/>
    <property type="match status" value="1"/>
</dbReference>
<feature type="domain" description="PAS" evidence="7">
    <location>
        <begin position="124"/>
        <end position="177"/>
    </location>
</feature>
<dbReference type="CDD" id="cd00082">
    <property type="entry name" value="HisKA"/>
    <property type="match status" value="1"/>
</dbReference>
<dbReference type="SUPFAM" id="SSF55874">
    <property type="entry name" value="ATPase domain of HSP90 chaperone/DNA topoisomerase II/histidine kinase"/>
    <property type="match status" value="1"/>
</dbReference>
<dbReference type="OrthoDB" id="927680at2"/>
<proteinExistence type="predicted"/>
<dbReference type="SUPFAM" id="SSF55785">
    <property type="entry name" value="PYP-like sensor domain (PAS domain)"/>
    <property type="match status" value="3"/>
</dbReference>
<keyword evidence="10" id="KW-1185">Reference proteome</keyword>
<dbReference type="PANTHER" id="PTHR43047:SF72">
    <property type="entry name" value="OSMOSENSING HISTIDINE PROTEIN KINASE SLN1"/>
    <property type="match status" value="1"/>
</dbReference>
<evidence type="ECO:0000313" key="9">
    <source>
        <dbReference type="EMBL" id="AYB30939.1"/>
    </source>
</evidence>
<comment type="catalytic activity">
    <reaction evidence="1">
        <text>ATP + protein L-histidine = ADP + protein N-phospho-L-histidine.</text>
        <dbReference type="EC" id="2.7.13.3"/>
    </reaction>
</comment>
<feature type="domain" description="PAS" evidence="7">
    <location>
        <begin position="245"/>
        <end position="298"/>
    </location>
</feature>
<evidence type="ECO:0000259" key="6">
    <source>
        <dbReference type="PROSITE" id="PS50109"/>
    </source>
</evidence>
<dbReference type="Gene3D" id="3.30.450.20">
    <property type="entry name" value="PAS domain"/>
    <property type="match status" value="3"/>
</dbReference>
<dbReference type="PROSITE" id="PS50113">
    <property type="entry name" value="PAC"/>
    <property type="match status" value="2"/>
</dbReference>
<dbReference type="InterPro" id="IPR001610">
    <property type="entry name" value="PAC"/>
</dbReference>
<dbReference type="PANTHER" id="PTHR43047">
    <property type="entry name" value="TWO-COMPONENT HISTIDINE PROTEIN KINASE"/>
    <property type="match status" value="1"/>
</dbReference>
<keyword evidence="5" id="KW-0418">Kinase</keyword>
<feature type="domain" description="Histidine kinase" evidence="6">
    <location>
        <begin position="378"/>
        <end position="598"/>
    </location>
</feature>
<name>A0A385SI88_9BACT</name>
<protein>
    <recommendedName>
        <fullName evidence="2">histidine kinase</fullName>
        <ecNumber evidence="2">2.7.13.3</ecNumber>
    </recommendedName>
</protein>
<dbReference type="SMART" id="SM00091">
    <property type="entry name" value="PAS"/>
    <property type="match status" value="3"/>
</dbReference>
<feature type="domain" description="PAS" evidence="7">
    <location>
        <begin position="20"/>
        <end position="77"/>
    </location>
</feature>
<dbReference type="FunFam" id="3.30.565.10:FF:000010">
    <property type="entry name" value="Sensor histidine kinase RcsC"/>
    <property type="match status" value="1"/>
</dbReference>
<dbReference type="CDD" id="cd00130">
    <property type="entry name" value="PAS"/>
    <property type="match status" value="3"/>
</dbReference>
<keyword evidence="4" id="KW-0808">Transferase</keyword>
<dbReference type="PROSITE" id="PS50112">
    <property type="entry name" value="PAS"/>
    <property type="match status" value="3"/>
</dbReference>
<dbReference type="InterPro" id="IPR036890">
    <property type="entry name" value="HATPase_C_sf"/>
</dbReference>
<dbReference type="SUPFAM" id="SSF47384">
    <property type="entry name" value="Homodimeric domain of signal transducing histidine kinase"/>
    <property type="match status" value="1"/>
</dbReference>